<evidence type="ECO:0000256" key="1">
    <source>
        <dbReference type="PROSITE-ProRule" id="PRU00723"/>
    </source>
</evidence>
<dbReference type="RefSeq" id="XP_006824060.1">
    <property type="nucleotide sequence ID" value="XM_006823997.1"/>
</dbReference>
<sequence length="290" mass="32362">MTSQGDDCYFFYYSSCAKGAACPFRHCEAALGSETVCTLWKEGRCYRDVCKYRHMESNKQRAVIPCYWESQPGGCQKPHCVFKHTHSSIGFDSFDVLQSSTPKINTSLTGSLSSPNLQDLSRNDNIVPSPVPTPEIQPVVIRADDDDDETASESSPIHSKRVVSPVKVSQRVIRRIDESKQNKGKPSPVALEEIKVQGSKVISTKKNGSSSVEPEISFGVKSLEEIRKSKQQRSVRERLGAVQAERIVDITDDALTSLKVKNLDDIRKERQNQVKPRSSVFRRIVVTGKS</sequence>
<dbReference type="Gene3D" id="4.10.1000.10">
    <property type="entry name" value="Zinc finger, CCCH-type"/>
    <property type="match status" value="1"/>
</dbReference>
<keyword evidence="1" id="KW-0479">Metal-binding</keyword>
<keyword evidence="1" id="KW-0862">Zinc</keyword>
<feature type="compositionally biased region" description="Polar residues" evidence="2">
    <location>
        <begin position="105"/>
        <end position="126"/>
    </location>
</feature>
<dbReference type="PANTHER" id="PTHR15725">
    <property type="entry name" value="ZN-FINGER, C-X8-C-X5-C-X3-H TYPE-CONTAINING"/>
    <property type="match status" value="1"/>
</dbReference>
<reference evidence="5" key="1">
    <citation type="submission" date="2025-08" db="UniProtKB">
        <authorList>
            <consortium name="RefSeq"/>
        </authorList>
    </citation>
    <scope>IDENTIFICATION</scope>
    <source>
        <tissue evidence="5">Testes</tissue>
    </source>
</reference>
<evidence type="ECO:0000259" key="3">
    <source>
        <dbReference type="PROSITE" id="PS50103"/>
    </source>
</evidence>
<feature type="zinc finger region" description="C3H1-type" evidence="1">
    <location>
        <begin position="7"/>
        <end position="29"/>
    </location>
</feature>
<dbReference type="PANTHER" id="PTHR15725:SF14">
    <property type="entry name" value="ZINC FINGER CCCH DOMAIN-CONTAINING PROTEIN 11A"/>
    <property type="match status" value="1"/>
</dbReference>
<evidence type="ECO:0000313" key="5">
    <source>
        <dbReference type="RefSeq" id="XP_006824060.1"/>
    </source>
</evidence>
<keyword evidence="4" id="KW-1185">Reference proteome</keyword>
<feature type="domain" description="C3H1-type" evidence="3">
    <location>
        <begin position="7"/>
        <end position="29"/>
    </location>
</feature>
<dbReference type="Proteomes" id="UP000694865">
    <property type="component" value="Unplaced"/>
</dbReference>
<evidence type="ECO:0000313" key="4">
    <source>
        <dbReference type="Proteomes" id="UP000694865"/>
    </source>
</evidence>
<dbReference type="PROSITE" id="PS50103">
    <property type="entry name" value="ZF_C3H1"/>
    <property type="match status" value="1"/>
</dbReference>
<accession>A0ABM0MVL9</accession>
<name>A0ABM0MVL9_SACKO</name>
<feature type="region of interest" description="Disordered" evidence="2">
    <location>
        <begin position="105"/>
        <end position="139"/>
    </location>
</feature>
<proteinExistence type="predicted"/>
<dbReference type="InterPro" id="IPR041686">
    <property type="entry name" value="Znf-CCCH_3"/>
</dbReference>
<dbReference type="Pfam" id="PF15663">
    <property type="entry name" value="zf-CCCH_3"/>
    <property type="match status" value="1"/>
</dbReference>
<dbReference type="InterPro" id="IPR000571">
    <property type="entry name" value="Znf_CCCH"/>
</dbReference>
<evidence type="ECO:0000256" key="2">
    <source>
        <dbReference type="SAM" id="MobiDB-lite"/>
    </source>
</evidence>
<keyword evidence="1" id="KW-0863">Zinc-finger</keyword>
<protein>
    <submittedName>
        <fullName evidence="5">Zinc finger CCCH domain-containing protein 11A-like</fullName>
    </submittedName>
</protein>
<gene>
    <name evidence="5" type="primary">LOC102809585</name>
</gene>
<dbReference type="GeneID" id="102809585"/>
<organism evidence="4 5">
    <name type="scientific">Saccoglossus kowalevskii</name>
    <name type="common">Acorn worm</name>
    <dbReference type="NCBI Taxonomy" id="10224"/>
    <lineage>
        <taxon>Eukaryota</taxon>
        <taxon>Metazoa</taxon>
        <taxon>Hemichordata</taxon>
        <taxon>Enteropneusta</taxon>
        <taxon>Harrimaniidae</taxon>
        <taxon>Saccoglossus</taxon>
    </lineage>
</organism>